<dbReference type="InterPro" id="IPR051786">
    <property type="entry name" value="ASN_synthetase/amidase"/>
</dbReference>
<comment type="catalytic activity">
    <reaction evidence="7">
        <text>L-aspartate + L-glutamine + ATP + H2O = L-asparagine + L-glutamate + AMP + diphosphate + H(+)</text>
        <dbReference type="Rhea" id="RHEA:12228"/>
        <dbReference type="ChEBI" id="CHEBI:15377"/>
        <dbReference type="ChEBI" id="CHEBI:15378"/>
        <dbReference type="ChEBI" id="CHEBI:29985"/>
        <dbReference type="ChEBI" id="CHEBI:29991"/>
        <dbReference type="ChEBI" id="CHEBI:30616"/>
        <dbReference type="ChEBI" id="CHEBI:33019"/>
        <dbReference type="ChEBI" id="CHEBI:58048"/>
        <dbReference type="ChEBI" id="CHEBI:58359"/>
        <dbReference type="ChEBI" id="CHEBI:456215"/>
        <dbReference type="EC" id="6.3.5.4"/>
    </reaction>
</comment>
<evidence type="ECO:0000256" key="8">
    <source>
        <dbReference type="PIRSR" id="PIRSR001589-2"/>
    </source>
</evidence>
<comment type="pathway">
    <text evidence="1">Amino-acid biosynthesis; L-asparagine biosynthesis; L-asparagine from L-aspartate (L-Gln route): step 1/1.</text>
</comment>
<dbReference type="Gene3D" id="3.40.50.620">
    <property type="entry name" value="HUPs"/>
    <property type="match status" value="1"/>
</dbReference>
<comment type="caution">
    <text evidence="10">The sequence shown here is derived from an EMBL/GenBank/DDBJ whole genome shotgun (WGS) entry which is preliminary data.</text>
</comment>
<dbReference type="InterPro" id="IPR029055">
    <property type="entry name" value="Ntn_hydrolases_N"/>
</dbReference>
<dbReference type="SUPFAM" id="SSF56235">
    <property type="entry name" value="N-terminal nucleophile aminohydrolases (Ntn hydrolases)"/>
    <property type="match status" value="1"/>
</dbReference>
<dbReference type="PIRSF" id="PIRSF001589">
    <property type="entry name" value="Asn_synthetase_glu-h"/>
    <property type="match status" value="1"/>
</dbReference>
<evidence type="ECO:0000256" key="2">
    <source>
        <dbReference type="ARBA" id="ARBA00005752"/>
    </source>
</evidence>
<evidence type="ECO:0000256" key="7">
    <source>
        <dbReference type="ARBA" id="ARBA00048741"/>
    </source>
</evidence>
<dbReference type="EMBL" id="BKBC01000018">
    <property type="protein sequence ID" value="GEQ21158.1"/>
    <property type="molecule type" value="Genomic_DNA"/>
</dbReference>
<dbReference type="Pfam" id="PF13537">
    <property type="entry name" value="GATase_7"/>
    <property type="match status" value="1"/>
</dbReference>
<dbReference type="GO" id="GO:0006529">
    <property type="term" value="P:asparagine biosynthetic process"/>
    <property type="evidence" value="ECO:0007669"/>
    <property type="project" value="UniProtKB-KW"/>
</dbReference>
<dbReference type="InterPro" id="IPR001962">
    <property type="entry name" value="Asn_synthase"/>
</dbReference>
<dbReference type="GO" id="GO:0004066">
    <property type="term" value="F:asparagine synthase (glutamine-hydrolyzing) activity"/>
    <property type="evidence" value="ECO:0007669"/>
    <property type="project" value="UniProtKB-EC"/>
</dbReference>
<feature type="binding site" evidence="8">
    <location>
        <position position="100"/>
    </location>
    <ligand>
        <name>L-glutamine</name>
        <dbReference type="ChEBI" id="CHEBI:58359"/>
    </ligand>
</feature>
<evidence type="ECO:0000256" key="1">
    <source>
        <dbReference type="ARBA" id="ARBA00005187"/>
    </source>
</evidence>
<dbReference type="Gene3D" id="3.60.20.10">
    <property type="entry name" value="Glutamine Phosphoribosylpyrophosphate, subunit 1, domain 1"/>
    <property type="match status" value="1"/>
</dbReference>
<organism evidence="10 11">
    <name type="scientific">Clostridium butyricum</name>
    <dbReference type="NCBI Taxonomy" id="1492"/>
    <lineage>
        <taxon>Bacteria</taxon>
        <taxon>Bacillati</taxon>
        <taxon>Bacillota</taxon>
        <taxon>Clostridia</taxon>
        <taxon>Eubacteriales</taxon>
        <taxon>Clostridiaceae</taxon>
        <taxon>Clostridium</taxon>
    </lineage>
</organism>
<accession>A0A512TMC9</accession>
<keyword evidence="4 8" id="KW-0547">Nucleotide-binding</keyword>
<name>A0A512TMC9_CLOBU</name>
<dbReference type="PANTHER" id="PTHR43284">
    <property type="entry name" value="ASPARAGINE SYNTHETASE (GLUTAMINE-HYDROLYZING)"/>
    <property type="match status" value="1"/>
</dbReference>
<dbReference type="EC" id="6.3.5.4" evidence="3"/>
<dbReference type="SUPFAM" id="SSF52402">
    <property type="entry name" value="Adenine nucleotide alpha hydrolases-like"/>
    <property type="match status" value="1"/>
</dbReference>
<dbReference type="InterPro" id="IPR017932">
    <property type="entry name" value="GATase_2_dom"/>
</dbReference>
<evidence type="ECO:0000256" key="6">
    <source>
        <dbReference type="ARBA" id="ARBA00022888"/>
    </source>
</evidence>
<evidence type="ECO:0000259" key="9">
    <source>
        <dbReference type="PROSITE" id="PS51278"/>
    </source>
</evidence>
<dbReference type="AlphaFoldDB" id="A0A512TMC9"/>
<evidence type="ECO:0000256" key="3">
    <source>
        <dbReference type="ARBA" id="ARBA00012737"/>
    </source>
</evidence>
<evidence type="ECO:0000256" key="4">
    <source>
        <dbReference type="ARBA" id="ARBA00022741"/>
    </source>
</evidence>
<proteinExistence type="inferred from homology"/>
<feature type="domain" description="Glutamine amidotransferase type-2" evidence="9">
    <location>
        <begin position="1"/>
        <end position="213"/>
    </location>
</feature>
<evidence type="ECO:0000256" key="5">
    <source>
        <dbReference type="ARBA" id="ARBA00022840"/>
    </source>
</evidence>
<evidence type="ECO:0000313" key="10">
    <source>
        <dbReference type="EMBL" id="GEQ21158.1"/>
    </source>
</evidence>
<dbReference type="InterPro" id="IPR006426">
    <property type="entry name" value="Asn_synth_AEB"/>
</dbReference>
<protein>
    <recommendedName>
        <fullName evidence="3">asparagine synthase (glutamine-hydrolyzing)</fullName>
        <ecNumber evidence="3">6.3.5.4</ecNumber>
    </recommendedName>
</protein>
<dbReference type="PROSITE" id="PS51278">
    <property type="entry name" value="GATASE_TYPE_2"/>
    <property type="match status" value="1"/>
</dbReference>
<dbReference type="RefSeq" id="WP_146868324.1">
    <property type="nucleotide sequence ID" value="NZ_BKBC01000018.1"/>
</dbReference>
<reference evidence="10 11" key="1">
    <citation type="submission" date="2019-07" db="EMBL/GenBank/DDBJ databases">
        <title>Whole genome shotgun sequence of Clostridium butyricum NBRC 3858.</title>
        <authorList>
            <person name="Hosoyama A."/>
            <person name="Uohara A."/>
            <person name="Ohji S."/>
            <person name="Ichikawa N."/>
        </authorList>
    </citation>
    <scope>NUCLEOTIDE SEQUENCE [LARGE SCALE GENOMIC DNA]</scope>
    <source>
        <strain evidence="10 11">NBRC 3858</strain>
    </source>
</reference>
<sequence length="643" mass="75373">MSGAIFGKINLDGIDVDFKKAEVMQNAFSNYKLDKVKTFSQKNAFMGCGLLYVTKENENEVLPYYDNDQGVFITADAILDNREDLIKKLNLESWKDIITDSQIILKAYKKWKYKCVDYLLGDFAFVIWDENNKEIFCVKDCVGTRTLYYKVKEKSFSFATLIDSIYENEEFNERWLSDLIALPVVLHHSESEETIYEDIYEVPPSTYLIINKDGIKKIKYWDAVKDSKKIKFNSEDEYIEEFKNIFKEAVRCRLRTNHNIGISMSGGMDSTSVGCVSAKILKKENRNLISFTSVPMTSYCDTSNNCEISDETEYVEEVKKIYDNIEVNYCRSEERDSLTDMDKIIDVLEQPYKTYQNMFWCTEIMKRAADNGCKVLLTGQFGNFTISYGDFFTNMKTLLNRKRIIKFIKEIRGCSKLHNISNFFTLKQVLKMIKPNIFNIRHNECAETFNKSPLNTYLISKWNIVERFKKEGLALEAKKFNDMYYERKFMTNSRMFTQIGTIETKLSLANGLIERDPTKDKRVIEFCFGINEDQYVKNGLDRYLIRRAMKGIIPEKTRCLQGEKGLQGADWLQRIKNEKEYICSMLDKCILDENCNKYLDIDYIKQQRAMLESKSICDNSIDIRSIFISINLYIFFNRRRGFN</sequence>
<dbReference type="Proteomes" id="UP000321089">
    <property type="component" value="Unassembled WGS sequence"/>
</dbReference>
<comment type="similarity">
    <text evidence="2">Belongs to the asparagine synthetase family.</text>
</comment>
<keyword evidence="5 8" id="KW-0067">ATP-binding</keyword>
<gene>
    <name evidence="10" type="ORF">CBU02nite_16640</name>
</gene>
<dbReference type="InterPro" id="IPR014729">
    <property type="entry name" value="Rossmann-like_a/b/a_fold"/>
</dbReference>
<dbReference type="GO" id="GO:0005524">
    <property type="term" value="F:ATP binding"/>
    <property type="evidence" value="ECO:0007669"/>
    <property type="project" value="UniProtKB-KW"/>
</dbReference>
<keyword evidence="6" id="KW-0061">Asparagine biosynthesis</keyword>
<dbReference type="Pfam" id="PF00733">
    <property type="entry name" value="Asn_synthase"/>
    <property type="match status" value="1"/>
</dbReference>
<evidence type="ECO:0000313" key="11">
    <source>
        <dbReference type="Proteomes" id="UP000321089"/>
    </source>
</evidence>
<dbReference type="PANTHER" id="PTHR43284:SF1">
    <property type="entry name" value="ASPARAGINE SYNTHETASE"/>
    <property type="match status" value="1"/>
</dbReference>
<keyword evidence="6" id="KW-0028">Amino-acid biosynthesis</keyword>